<accession>A0AA39IFZ3</accession>
<proteinExistence type="predicted"/>
<feature type="region of interest" description="Disordered" evidence="1">
    <location>
        <begin position="106"/>
        <end position="125"/>
    </location>
</feature>
<name>A0AA39IFZ3_9BILA</name>
<protein>
    <submittedName>
        <fullName evidence="2">Uncharacterized protein</fullName>
    </submittedName>
</protein>
<evidence type="ECO:0000313" key="2">
    <source>
        <dbReference type="EMBL" id="KAK0423655.1"/>
    </source>
</evidence>
<sequence length="298" mass="35378">MSEEAERPRKPTVAEYYERKAHKQWLADNEWLVRLEARRAGRYSPIPGQRVFPPGFGARERAEDNLFQHCDCNLCKADRCEPEPITVWSSENHCGNKFQKLGRRTIPESFGPSERRPPDPSDDKPIVFERCIGINMRFVVQRVEKTWEELKQYKDWNELFGIVKDDFIPEKPAGWNELLEEMRAEQRLLPEQKPFDFQKPPGWEQNLRAAERRSDEERVKTEQEYTTMAACFRKLIVDAHVAELNRTRIGDVTVMRITKSSLADADRIITRGWDPVRPQVQYVAEEPRWQRRRRNRRR</sequence>
<reference evidence="2" key="1">
    <citation type="submission" date="2023-06" db="EMBL/GenBank/DDBJ databases">
        <title>Genomic analysis of the entomopathogenic nematode Steinernema hermaphroditum.</title>
        <authorList>
            <person name="Schwarz E.M."/>
            <person name="Heppert J.K."/>
            <person name="Baniya A."/>
            <person name="Schwartz H.T."/>
            <person name="Tan C.-H."/>
            <person name="Antoshechkin I."/>
            <person name="Sternberg P.W."/>
            <person name="Goodrich-Blair H."/>
            <person name="Dillman A.R."/>
        </authorList>
    </citation>
    <scope>NUCLEOTIDE SEQUENCE</scope>
    <source>
        <strain evidence="2">PS9179</strain>
        <tissue evidence="2">Whole animal</tissue>
    </source>
</reference>
<evidence type="ECO:0000256" key="1">
    <source>
        <dbReference type="SAM" id="MobiDB-lite"/>
    </source>
</evidence>
<dbReference type="EMBL" id="JAUCMV010000001">
    <property type="protein sequence ID" value="KAK0423655.1"/>
    <property type="molecule type" value="Genomic_DNA"/>
</dbReference>
<dbReference type="AlphaFoldDB" id="A0AA39IFZ3"/>
<keyword evidence="3" id="KW-1185">Reference proteome</keyword>
<feature type="compositionally biased region" description="Basic and acidic residues" evidence="1">
    <location>
        <begin position="113"/>
        <end position="125"/>
    </location>
</feature>
<gene>
    <name evidence="2" type="ORF">QR680_008257</name>
</gene>
<evidence type="ECO:0000313" key="3">
    <source>
        <dbReference type="Proteomes" id="UP001175271"/>
    </source>
</evidence>
<dbReference type="Proteomes" id="UP001175271">
    <property type="component" value="Unassembled WGS sequence"/>
</dbReference>
<comment type="caution">
    <text evidence="2">The sequence shown here is derived from an EMBL/GenBank/DDBJ whole genome shotgun (WGS) entry which is preliminary data.</text>
</comment>
<organism evidence="2 3">
    <name type="scientific">Steinernema hermaphroditum</name>
    <dbReference type="NCBI Taxonomy" id="289476"/>
    <lineage>
        <taxon>Eukaryota</taxon>
        <taxon>Metazoa</taxon>
        <taxon>Ecdysozoa</taxon>
        <taxon>Nematoda</taxon>
        <taxon>Chromadorea</taxon>
        <taxon>Rhabditida</taxon>
        <taxon>Tylenchina</taxon>
        <taxon>Panagrolaimomorpha</taxon>
        <taxon>Strongyloidoidea</taxon>
        <taxon>Steinernematidae</taxon>
        <taxon>Steinernema</taxon>
    </lineage>
</organism>